<dbReference type="PANTHER" id="PTHR38590">
    <property type="entry name" value="BLL0828 PROTEIN"/>
    <property type="match status" value="1"/>
</dbReference>
<organism evidence="2 3">
    <name type="scientific">Sphingobium xenophagum</name>
    <dbReference type="NCBI Taxonomy" id="121428"/>
    <lineage>
        <taxon>Bacteria</taxon>
        <taxon>Pseudomonadati</taxon>
        <taxon>Pseudomonadota</taxon>
        <taxon>Alphaproteobacteria</taxon>
        <taxon>Sphingomonadales</taxon>
        <taxon>Sphingomonadaceae</taxon>
        <taxon>Sphingobium</taxon>
    </lineage>
</organism>
<dbReference type="Proteomes" id="UP001267638">
    <property type="component" value="Unassembled WGS sequence"/>
</dbReference>
<keyword evidence="2" id="KW-0540">Nuclease</keyword>
<dbReference type="InterPro" id="IPR007569">
    <property type="entry name" value="DUF559"/>
</dbReference>
<dbReference type="CDD" id="cd01038">
    <property type="entry name" value="Endonuclease_DUF559"/>
    <property type="match status" value="1"/>
</dbReference>
<name>A0ABU1X3A3_SPHXE</name>
<sequence>MHPVRRQISPHASRLRRDMTDVERAIWAALRNRQLEGFKFRRQATVGPFVVDFLCVEAALVIELDGGQHSEEADRGRTEFLEGRGLSVMRFWNSDVVDNLDGVSEAIRMALLQKREKKTLTQPSPASGRGL</sequence>
<dbReference type="InterPro" id="IPR011335">
    <property type="entry name" value="Restrct_endonuc-II-like"/>
</dbReference>
<evidence type="ECO:0000313" key="3">
    <source>
        <dbReference type="Proteomes" id="UP001267638"/>
    </source>
</evidence>
<protein>
    <submittedName>
        <fullName evidence="2">Very-short-patch-repair endonuclease</fullName>
    </submittedName>
</protein>
<dbReference type="RefSeq" id="WP_310224896.1">
    <property type="nucleotide sequence ID" value="NZ_JAVDWV010000010.1"/>
</dbReference>
<dbReference type="GO" id="GO:0004519">
    <property type="term" value="F:endonuclease activity"/>
    <property type="evidence" value="ECO:0007669"/>
    <property type="project" value="UniProtKB-KW"/>
</dbReference>
<accession>A0ABU1X3A3</accession>
<evidence type="ECO:0000259" key="1">
    <source>
        <dbReference type="Pfam" id="PF04480"/>
    </source>
</evidence>
<keyword evidence="3" id="KW-1185">Reference proteome</keyword>
<dbReference type="Pfam" id="PF04480">
    <property type="entry name" value="DUF559"/>
    <property type="match status" value="1"/>
</dbReference>
<keyword evidence="2" id="KW-0255">Endonuclease</keyword>
<comment type="caution">
    <text evidence="2">The sequence shown here is derived from an EMBL/GenBank/DDBJ whole genome shotgun (WGS) entry which is preliminary data.</text>
</comment>
<feature type="domain" description="DUF559" evidence="1">
    <location>
        <begin position="10"/>
        <end position="110"/>
    </location>
</feature>
<gene>
    <name evidence="2" type="ORF">J2W40_002354</name>
</gene>
<dbReference type="SUPFAM" id="SSF52980">
    <property type="entry name" value="Restriction endonuclease-like"/>
    <property type="match status" value="1"/>
</dbReference>
<dbReference type="Gene3D" id="3.40.960.10">
    <property type="entry name" value="VSR Endonuclease"/>
    <property type="match status" value="1"/>
</dbReference>
<evidence type="ECO:0000313" key="2">
    <source>
        <dbReference type="EMBL" id="MDR7155522.1"/>
    </source>
</evidence>
<dbReference type="PANTHER" id="PTHR38590:SF1">
    <property type="entry name" value="BLL0828 PROTEIN"/>
    <property type="match status" value="1"/>
</dbReference>
<reference evidence="2 3" key="1">
    <citation type="submission" date="2023-07" db="EMBL/GenBank/DDBJ databases">
        <title>Sorghum-associated microbial communities from plants grown in Nebraska, USA.</title>
        <authorList>
            <person name="Schachtman D."/>
        </authorList>
    </citation>
    <scope>NUCLEOTIDE SEQUENCE [LARGE SCALE GENOMIC DNA]</scope>
    <source>
        <strain evidence="2 3">4256</strain>
    </source>
</reference>
<proteinExistence type="predicted"/>
<dbReference type="EMBL" id="JAVDWV010000010">
    <property type="protein sequence ID" value="MDR7155522.1"/>
    <property type="molecule type" value="Genomic_DNA"/>
</dbReference>
<keyword evidence="2" id="KW-0378">Hydrolase</keyword>
<dbReference type="InterPro" id="IPR047216">
    <property type="entry name" value="Endonuclease_DUF559_bact"/>
</dbReference>